<dbReference type="Proteomes" id="UP000321570">
    <property type="component" value="Unassembled WGS sequence"/>
</dbReference>
<organism evidence="1 2">
    <name type="scientific">Hymenolepis diminuta</name>
    <name type="common">Rat tapeworm</name>
    <dbReference type="NCBI Taxonomy" id="6216"/>
    <lineage>
        <taxon>Eukaryota</taxon>
        <taxon>Metazoa</taxon>
        <taxon>Spiralia</taxon>
        <taxon>Lophotrochozoa</taxon>
        <taxon>Platyhelminthes</taxon>
        <taxon>Cestoda</taxon>
        <taxon>Eucestoda</taxon>
        <taxon>Cyclophyllidea</taxon>
        <taxon>Hymenolepididae</taxon>
        <taxon>Hymenolepis</taxon>
    </lineage>
</organism>
<reference evidence="1 2" key="1">
    <citation type="submission" date="2019-07" db="EMBL/GenBank/DDBJ databases">
        <authorList>
            <person name="Jastrzebski P J."/>
            <person name="Paukszto L."/>
            <person name="Jastrzebski P J."/>
        </authorList>
    </citation>
    <scope>NUCLEOTIDE SEQUENCE [LARGE SCALE GENOMIC DNA]</scope>
    <source>
        <strain evidence="1 2">WMS-il1</strain>
    </source>
</reference>
<keyword evidence="2" id="KW-1185">Reference proteome</keyword>
<name>A0A564ZAP8_HYMDI</name>
<evidence type="ECO:0000313" key="2">
    <source>
        <dbReference type="Proteomes" id="UP000321570"/>
    </source>
</evidence>
<sequence>KQRLRGRIIKRPSEISSRDWQRLAQTDTAEFELLPAVDGKKAHCMAEYISRLGYTNIIGSTRAYLTRLDILQHLHKADHLRANEQIHNSIEECLDKLLTGFRTATPH</sequence>
<proteinExistence type="predicted"/>
<gene>
    <name evidence="1" type="ORF">WMSIL1_LOCUS14115</name>
</gene>
<accession>A0A564ZAP8</accession>
<dbReference type="AlphaFoldDB" id="A0A564ZAP8"/>
<feature type="non-terminal residue" evidence="1">
    <location>
        <position position="1"/>
    </location>
</feature>
<evidence type="ECO:0000313" key="1">
    <source>
        <dbReference type="EMBL" id="VUZ56506.1"/>
    </source>
</evidence>
<protein>
    <submittedName>
        <fullName evidence="1">Uncharacterized protein</fullName>
    </submittedName>
</protein>
<dbReference type="EMBL" id="CABIJS010000705">
    <property type="protein sequence ID" value="VUZ56506.1"/>
    <property type="molecule type" value="Genomic_DNA"/>
</dbReference>